<evidence type="ECO:0000256" key="1">
    <source>
        <dbReference type="ARBA" id="ARBA00008361"/>
    </source>
</evidence>
<dbReference type="PANTHER" id="PTHR44942:SF4">
    <property type="entry name" value="METHYLTRANSFERASE TYPE 11 DOMAIN-CONTAINING PROTEIN"/>
    <property type="match status" value="1"/>
</dbReference>
<proteinExistence type="inferred from homology"/>
<dbReference type="SUPFAM" id="SSF53335">
    <property type="entry name" value="S-adenosyl-L-methionine-dependent methyltransferases"/>
    <property type="match status" value="1"/>
</dbReference>
<feature type="region of interest" description="Disordered" evidence="4">
    <location>
        <begin position="1"/>
        <end position="25"/>
    </location>
</feature>
<comment type="similarity">
    <text evidence="1">Belongs to the methyltransferase superfamily.</text>
</comment>
<keyword evidence="2 6" id="KW-0489">Methyltransferase</keyword>
<gene>
    <name evidence="6" type="ORF">FCE95_16765</name>
</gene>
<dbReference type="AlphaFoldDB" id="A0A4U5JTP9"/>
<keyword evidence="3 6" id="KW-0808">Transferase</keyword>
<dbReference type="Gene3D" id="3.40.50.150">
    <property type="entry name" value="Vaccinia Virus protein VP39"/>
    <property type="match status" value="1"/>
</dbReference>
<keyword evidence="7" id="KW-1185">Reference proteome</keyword>
<accession>A0A4U5JTP9</accession>
<dbReference type="GO" id="GO:0008757">
    <property type="term" value="F:S-adenosylmethionine-dependent methyltransferase activity"/>
    <property type="evidence" value="ECO:0007669"/>
    <property type="project" value="InterPro"/>
</dbReference>
<feature type="compositionally biased region" description="Basic and acidic residues" evidence="4">
    <location>
        <begin position="1"/>
        <end position="20"/>
    </location>
</feature>
<dbReference type="GO" id="GO:0032259">
    <property type="term" value="P:methylation"/>
    <property type="evidence" value="ECO:0007669"/>
    <property type="project" value="UniProtKB-KW"/>
</dbReference>
<dbReference type="Proteomes" id="UP000308707">
    <property type="component" value="Unassembled WGS sequence"/>
</dbReference>
<dbReference type="CDD" id="cd02440">
    <property type="entry name" value="AdoMet_MTases"/>
    <property type="match status" value="1"/>
</dbReference>
<evidence type="ECO:0000259" key="5">
    <source>
        <dbReference type="Pfam" id="PF08241"/>
    </source>
</evidence>
<dbReference type="InterPro" id="IPR029063">
    <property type="entry name" value="SAM-dependent_MTases_sf"/>
</dbReference>
<dbReference type="InterPro" id="IPR051052">
    <property type="entry name" value="Diverse_substrate_MTase"/>
</dbReference>
<comment type="caution">
    <text evidence="6">The sequence shown here is derived from an EMBL/GenBank/DDBJ whole genome shotgun (WGS) entry which is preliminary data.</text>
</comment>
<evidence type="ECO:0000313" key="7">
    <source>
        <dbReference type="Proteomes" id="UP000308707"/>
    </source>
</evidence>
<protein>
    <submittedName>
        <fullName evidence="6">Class I SAM-dependent methyltransferase</fullName>
    </submittedName>
</protein>
<dbReference type="OrthoDB" id="9797252at2"/>
<organism evidence="6 7">
    <name type="scientific">Luteimonas gilva</name>
    <dbReference type="NCBI Taxonomy" id="2572684"/>
    <lineage>
        <taxon>Bacteria</taxon>
        <taxon>Pseudomonadati</taxon>
        <taxon>Pseudomonadota</taxon>
        <taxon>Gammaproteobacteria</taxon>
        <taxon>Lysobacterales</taxon>
        <taxon>Lysobacteraceae</taxon>
        <taxon>Luteimonas</taxon>
    </lineage>
</organism>
<feature type="domain" description="Methyltransferase type 11" evidence="5">
    <location>
        <begin position="76"/>
        <end position="164"/>
    </location>
</feature>
<evidence type="ECO:0000256" key="3">
    <source>
        <dbReference type="ARBA" id="ARBA00022679"/>
    </source>
</evidence>
<reference evidence="6 7" key="1">
    <citation type="submission" date="2019-04" db="EMBL/GenBank/DDBJ databases">
        <title>Reference strain of H23.</title>
        <authorList>
            <person name="Luo X."/>
        </authorList>
    </citation>
    <scope>NUCLEOTIDE SEQUENCE [LARGE SCALE GENOMIC DNA]</scope>
    <source>
        <strain evidence="6 7">H23</strain>
    </source>
</reference>
<evidence type="ECO:0000256" key="2">
    <source>
        <dbReference type="ARBA" id="ARBA00022603"/>
    </source>
</evidence>
<dbReference type="PANTHER" id="PTHR44942">
    <property type="entry name" value="METHYLTRANSF_11 DOMAIN-CONTAINING PROTEIN"/>
    <property type="match status" value="1"/>
</dbReference>
<dbReference type="Pfam" id="PF08241">
    <property type="entry name" value="Methyltransf_11"/>
    <property type="match status" value="1"/>
</dbReference>
<sequence>MDDRRHGAPPEDAHRGDAPHRRGRARAAAARRRRGVSFHDHFSAVAAQYANARPEYPAALFEWIAAESAARGRVWEAGCGSGQASRDLARHFDAVYATDPSAAQIAQAAAPANVSFAVEPGERCGLADASVDAVCVAQALHWFDRDAFFAESERVLKPGGLLVVWGYQDIVVPDALAAVNDAFQDDIRDYWPPERALIDAAYAGFDWPFAPVATPVLELEADWPLARMLGYFSSYSATKRYREARGADPVAAYADAFAAAWGDADATQRLHWPLFVHARRKPAG</sequence>
<evidence type="ECO:0000256" key="4">
    <source>
        <dbReference type="SAM" id="MobiDB-lite"/>
    </source>
</evidence>
<name>A0A4U5JTP9_9GAMM</name>
<evidence type="ECO:0000313" key="6">
    <source>
        <dbReference type="EMBL" id="TKR29769.1"/>
    </source>
</evidence>
<dbReference type="InterPro" id="IPR013216">
    <property type="entry name" value="Methyltransf_11"/>
</dbReference>
<dbReference type="EMBL" id="SZUA01000003">
    <property type="protein sequence ID" value="TKR29769.1"/>
    <property type="molecule type" value="Genomic_DNA"/>
</dbReference>